<evidence type="ECO:0000313" key="3">
    <source>
        <dbReference type="Proteomes" id="UP001152561"/>
    </source>
</evidence>
<protein>
    <recommendedName>
        <fullName evidence="1">Late blight resistance protein R1A-like N-terminal domain-containing protein</fullName>
    </recommendedName>
</protein>
<dbReference type="Proteomes" id="UP001152561">
    <property type="component" value="Unassembled WGS sequence"/>
</dbReference>
<comment type="caution">
    <text evidence="2">The sequence shown here is derived from an EMBL/GenBank/DDBJ whole genome shotgun (WGS) entry which is preliminary data.</text>
</comment>
<dbReference type="AlphaFoldDB" id="A0A9Q1LG20"/>
<dbReference type="OrthoDB" id="1285944at2759"/>
<keyword evidence="3" id="KW-1185">Reference proteome</keyword>
<reference evidence="3" key="1">
    <citation type="journal article" date="2023" name="Proc. Natl. Acad. Sci. U.S.A.">
        <title>Genomic and structural basis for evolution of tropane alkaloid biosynthesis.</title>
        <authorList>
            <person name="Wanga Y.-J."/>
            <person name="Taina T."/>
            <person name="Yua J.-Y."/>
            <person name="Lia J."/>
            <person name="Xua B."/>
            <person name="Chenc J."/>
            <person name="D'Auriad J.C."/>
            <person name="Huanga J.-P."/>
            <person name="Huanga S.-X."/>
        </authorList>
    </citation>
    <scope>NUCLEOTIDE SEQUENCE [LARGE SCALE GENOMIC DNA]</scope>
    <source>
        <strain evidence="3">cv. KIB-2019</strain>
    </source>
</reference>
<dbReference type="EMBL" id="JAJAGQ010000019">
    <property type="protein sequence ID" value="KAJ8534208.1"/>
    <property type="molecule type" value="Genomic_DNA"/>
</dbReference>
<proteinExistence type="predicted"/>
<feature type="domain" description="Late blight resistance protein R1A-like N-terminal" evidence="1">
    <location>
        <begin position="120"/>
        <end position="311"/>
    </location>
</feature>
<gene>
    <name evidence="2" type="ORF">K7X08_007532</name>
</gene>
<evidence type="ECO:0000313" key="2">
    <source>
        <dbReference type="EMBL" id="KAJ8534208.1"/>
    </source>
</evidence>
<accession>A0A9Q1LG20</accession>
<sequence>MAYTSVDDALNHLVHLQSTRGLTLSTKSRLQELKLELEFLRTFLRWMVKRCLDYRNLQDLLKEVEKVAQNAGRRLQSVRSSQIEDIAKDVNNLAPKVQKEIALKPKIEIQINDANASSSKPNAPVLDKLVIEFIDSLIESLKDLISYQGHSSFPAVEELGALETKLRFLRNFLNFAAKRCTEHEKLKDLCTYAEAVALEAACLSFICSSEPTDEDMTSSIKDKLAELLRKIKPATPENRGIYASVVQALKPLATETHISDTELADFIETLQDHVKEVLSHPPTWMASLKANTEALHEDLTFLSSYVKDPPMGFIENGKWNDPIDVAIKDLQRELGSWSYFDAHPLRHYTNLLKLKCQLTLIEDMSIKVGCSIFSYFYVDDMKEDKTAEAKMALDDLVEKIKQIKGEVQVPMFTSHCLKLMSQGQMTLVLSELSQ</sequence>
<organism evidence="2 3">
    <name type="scientific">Anisodus acutangulus</name>
    <dbReference type="NCBI Taxonomy" id="402998"/>
    <lineage>
        <taxon>Eukaryota</taxon>
        <taxon>Viridiplantae</taxon>
        <taxon>Streptophyta</taxon>
        <taxon>Embryophyta</taxon>
        <taxon>Tracheophyta</taxon>
        <taxon>Spermatophyta</taxon>
        <taxon>Magnoliopsida</taxon>
        <taxon>eudicotyledons</taxon>
        <taxon>Gunneridae</taxon>
        <taxon>Pentapetalae</taxon>
        <taxon>asterids</taxon>
        <taxon>lamiids</taxon>
        <taxon>Solanales</taxon>
        <taxon>Solanaceae</taxon>
        <taxon>Solanoideae</taxon>
        <taxon>Hyoscyameae</taxon>
        <taxon>Anisodus</taxon>
    </lineage>
</organism>
<name>A0A9Q1LG20_9SOLA</name>
<dbReference type="Pfam" id="PF12061">
    <property type="entry name" value="NB-LRR"/>
    <property type="match status" value="1"/>
</dbReference>
<evidence type="ECO:0000259" key="1">
    <source>
        <dbReference type="Pfam" id="PF12061"/>
    </source>
</evidence>
<dbReference type="InterPro" id="IPR021929">
    <property type="entry name" value="R1A-like_N"/>
</dbReference>